<reference evidence="3" key="1">
    <citation type="submission" date="2022-06" db="EMBL/GenBank/DDBJ databases">
        <authorList>
            <person name="Berger JAMES D."/>
            <person name="Berger JAMES D."/>
        </authorList>
    </citation>
    <scope>NUCLEOTIDE SEQUENCE [LARGE SCALE GENOMIC DNA]</scope>
</reference>
<keyword evidence="3" id="KW-1185">Reference proteome</keyword>
<evidence type="ECO:0000256" key="1">
    <source>
        <dbReference type="SAM" id="MobiDB-lite"/>
    </source>
</evidence>
<proteinExistence type="predicted"/>
<feature type="compositionally biased region" description="Polar residues" evidence="1">
    <location>
        <begin position="434"/>
        <end position="449"/>
    </location>
</feature>
<evidence type="ECO:0000256" key="2">
    <source>
        <dbReference type="SAM" id="Phobius"/>
    </source>
</evidence>
<keyword evidence="2" id="KW-0472">Membrane</keyword>
<feature type="region of interest" description="Disordered" evidence="1">
    <location>
        <begin position="165"/>
        <end position="233"/>
    </location>
</feature>
<feature type="compositionally biased region" description="Polar residues" evidence="1">
    <location>
        <begin position="367"/>
        <end position="380"/>
    </location>
</feature>
<evidence type="ECO:0000313" key="3">
    <source>
        <dbReference type="Proteomes" id="UP000050795"/>
    </source>
</evidence>
<keyword evidence="2" id="KW-0812">Transmembrane</keyword>
<feature type="compositionally biased region" description="Polar residues" evidence="1">
    <location>
        <begin position="577"/>
        <end position="596"/>
    </location>
</feature>
<feature type="compositionally biased region" description="Low complexity" evidence="1">
    <location>
        <begin position="485"/>
        <end position="499"/>
    </location>
</feature>
<evidence type="ECO:0000313" key="4">
    <source>
        <dbReference type="WBParaSite" id="TREG1_120160.1"/>
    </source>
</evidence>
<feature type="region of interest" description="Disordered" evidence="1">
    <location>
        <begin position="85"/>
        <end position="144"/>
    </location>
</feature>
<feature type="compositionally biased region" description="Polar residues" evidence="1">
    <location>
        <begin position="603"/>
        <end position="619"/>
    </location>
</feature>
<feature type="compositionally biased region" description="Gly residues" evidence="1">
    <location>
        <begin position="318"/>
        <end position="328"/>
    </location>
</feature>
<dbReference type="AlphaFoldDB" id="A0AA85J1R1"/>
<reference evidence="4" key="2">
    <citation type="submission" date="2023-11" db="UniProtKB">
        <authorList>
            <consortium name="WormBaseParasite"/>
        </authorList>
    </citation>
    <scope>IDENTIFICATION</scope>
</reference>
<organism evidence="3 4">
    <name type="scientific">Trichobilharzia regenti</name>
    <name type="common">Nasal bird schistosome</name>
    <dbReference type="NCBI Taxonomy" id="157069"/>
    <lineage>
        <taxon>Eukaryota</taxon>
        <taxon>Metazoa</taxon>
        <taxon>Spiralia</taxon>
        <taxon>Lophotrochozoa</taxon>
        <taxon>Platyhelminthes</taxon>
        <taxon>Trematoda</taxon>
        <taxon>Digenea</taxon>
        <taxon>Strigeidida</taxon>
        <taxon>Schistosomatoidea</taxon>
        <taxon>Schistosomatidae</taxon>
        <taxon>Trichobilharzia</taxon>
    </lineage>
</organism>
<feature type="compositionally biased region" description="Low complexity" evidence="1">
    <location>
        <begin position="120"/>
        <end position="140"/>
    </location>
</feature>
<keyword evidence="2" id="KW-1133">Transmembrane helix</keyword>
<name>A0AA85J1R1_TRIRE</name>
<feature type="region of interest" description="Disordered" evidence="1">
    <location>
        <begin position="523"/>
        <end position="631"/>
    </location>
</feature>
<feature type="compositionally biased region" description="Basic residues" evidence="1">
    <location>
        <begin position="621"/>
        <end position="631"/>
    </location>
</feature>
<feature type="region of interest" description="Disordered" evidence="1">
    <location>
        <begin position="484"/>
        <end position="503"/>
    </location>
</feature>
<feature type="region of interest" description="Disordered" evidence="1">
    <location>
        <begin position="43"/>
        <end position="62"/>
    </location>
</feature>
<feature type="compositionally biased region" description="Basic and acidic residues" evidence="1">
    <location>
        <begin position="343"/>
        <end position="353"/>
    </location>
</feature>
<feature type="compositionally biased region" description="Basic residues" evidence="1">
    <location>
        <begin position="92"/>
        <end position="106"/>
    </location>
</feature>
<feature type="compositionally biased region" description="Polar residues" evidence="1">
    <location>
        <begin position="403"/>
        <end position="417"/>
    </location>
</feature>
<dbReference type="Proteomes" id="UP000050795">
    <property type="component" value="Unassembled WGS sequence"/>
</dbReference>
<feature type="region of interest" description="Disordered" evidence="1">
    <location>
        <begin position="289"/>
        <end position="477"/>
    </location>
</feature>
<accession>A0AA85J1R1</accession>
<feature type="compositionally biased region" description="Low complexity" evidence="1">
    <location>
        <begin position="199"/>
        <end position="210"/>
    </location>
</feature>
<feature type="transmembrane region" description="Helical" evidence="2">
    <location>
        <begin position="12"/>
        <end position="33"/>
    </location>
</feature>
<feature type="compositionally biased region" description="Basic and acidic residues" evidence="1">
    <location>
        <begin position="301"/>
        <end position="311"/>
    </location>
</feature>
<protein>
    <submittedName>
        <fullName evidence="4">Uncharacterized protein</fullName>
    </submittedName>
</protein>
<sequence length="631" mass="67878">MVGTFEDILPGLYGWLLIVVLMVFTYFLTYVFAQMNSFLPWSGSNRPPAKKPTQTIQSSNRSRRTIHYSTQLFPEDDDDDALQTIETEPLRKSKRNPTVSRRRPIRKVVTTIPTSLSIQSDKTSSCFSSSSSSSASPQSSNPIEVNTNDVVLQNEKNNNNRHHNEVTVSHKAEAPIISEPSPLSTHLVIPNDSNTNPVSQQSQKTNSSSSPARKSHKGKKPEPTEQSSPPSKVKLPTLAAAAAEELLPSSCSTEPDNLNISASTSIGTTATTSGVLDVVSNENDGEWLCANTKTTRRRQRNKDNKLSESKSDGNNAGISGGGVGGGDGENQQQSQSKLLTDQSRIESDSELKSNQHHHQTSTETTTMPSNIHGSDSSQKSIGDGVTFHPSTVTPAGGEDKQIVEQSSADQSVTTDGGASTPMPNPKRKRRNASRKTLANQESNSQTVPSIDSFAPLISSSTVPTKSSQVKPIDDEENGFELIEIPSASSQPSSSSCASSTVDSELEINPYSEEVLLSSPIDQSQFPPLIKTDNGDPISVTMEPELLEGGRHPQASKLLKLALGSNNNNNNSSSSNNDGEQQDNTQKQSQARHSPSPQRLYLPETTSATSMVASSGNNKTGVAKRTKVRKAD</sequence>
<dbReference type="WBParaSite" id="TREG1_120160.1">
    <property type="protein sequence ID" value="TREG1_120160.1"/>
    <property type="gene ID" value="TREG1_120160"/>
</dbReference>
<feature type="compositionally biased region" description="Polar residues" evidence="1">
    <location>
        <begin position="457"/>
        <end position="469"/>
    </location>
</feature>
<feature type="compositionally biased region" description="Low complexity" evidence="1">
    <location>
        <begin position="564"/>
        <end position="576"/>
    </location>
</feature>